<organism evidence="1 2">
    <name type="scientific">Streptomyces chartreusis</name>
    <dbReference type="NCBI Taxonomy" id="1969"/>
    <lineage>
        <taxon>Bacteria</taxon>
        <taxon>Bacillati</taxon>
        <taxon>Actinomycetota</taxon>
        <taxon>Actinomycetes</taxon>
        <taxon>Kitasatosporales</taxon>
        <taxon>Streptomycetaceae</taxon>
        <taxon>Streptomyces</taxon>
    </lineage>
</organism>
<dbReference type="Proteomes" id="UP000509418">
    <property type="component" value="Chromosome"/>
</dbReference>
<reference evidence="1 2" key="1">
    <citation type="submission" date="2020-06" db="EMBL/GenBank/DDBJ databases">
        <title>Genome mining for natural products.</title>
        <authorList>
            <person name="Zhang B."/>
            <person name="Shi J."/>
            <person name="Ge H."/>
        </authorList>
    </citation>
    <scope>NUCLEOTIDE SEQUENCE [LARGE SCALE GENOMIC DNA]</scope>
    <source>
        <strain evidence="1 2">NA02069</strain>
    </source>
</reference>
<accession>A0A7H8TA19</accession>
<proteinExistence type="predicted"/>
<evidence type="ECO:0000313" key="1">
    <source>
        <dbReference type="EMBL" id="QKZ20345.1"/>
    </source>
</evidence>
<sequence>MTFDLKWREATKKDTVYMRSFKCTSAAATARGTVGVEHQVQAFFRHFAIAETNRAKDQGLDGRLMIAEDEQGIAAAYAHRLLAPEEYSAELDVPADSPLRDLCFLAVAERYRARSGALFGSAGTAGAMADEAINEALWDIRERAPGAPRVYVTGLVDYRNTASMRMLARNHFVEISRGCPPPTGDNRLGRWMRVLR</sequence>
<dbReference type="RefSeq" id="WP_176576405.1">
    <property type="nucleotide sequence ID" value="NZ_CBDRGH010000036.1"/>
</dbReference>
<gene>
    <name evidence="1" type="ORF">HUT05_25135</name>
</gene>
<protein>
    <recommendedName>
        <fullName evidence="3">GNAT family N-acetyltransferase</fullName>
    </recommendedName>
</protein>
<evidence type="ECO:0000313" key="2">
    <source>
        <dbReference type="Proteomes" id="UP000509418"/>
    </source>
</evidence>
<dbReference type="EMBL" id="CP056041">
    <property type="protein sequence ID" value="QKZ20345.1"/>
    <property type="molecule type" value="Genomic_DNA"/>
</dbReference>
<keyword evidence="2" id="KW-1185">Reference proteome</keyword>
<dbReference type="AlphaFoldDB" id="A0A7H8TA19"/>
<name>A0A7H8TA19_STRCX</name>
<evidence type="ECO:0008006" key="3">
    <source>
        <dbReference type="Google" id="ProtNLM"/>
    </source>
</evidence>